<dbReference type="Pfam" id="PF07883">
    <property type="entry name" value="Cupin_2"/>
    <property type="match status" value="1"/>
</dbReference>
<feature type="chain" id="PRO_5012477585" evidence="1">
    <location>
        <begin position="24"/>
        <end position="151"/>
    </location>
</feature>
<organism evidence="3 4">
    <name type="scientific">Bacteroides stercorirosoris</name>
    <dbReference type="NCBI Taxonomy" id="871324"/>
    <lineage>
        <taxon>Bacteria</taxon>
        <taxon>Pseudomonadati</taxon>
        <taxon>Bacteroidota</taxon>
        <taxon>Bacteroidia</taxon>
        <taxon>Bacteroidales</taxon>
        <taxon>Bacteroidaceae</taxon>
        <taxon>Bacteroides</taxon>
    </lineage>
</organism>
<feature type="signal peptide" evidence="1">
    <location>
        <begin position="1"/>
        <end position="23"/>
    </location>
</feature>
<keyword evidence="1" id="KW-0732">Signal</keyword>
<dbReference type="AlphaFoldDB" id="A0A1M6B677"/>
<gene>
    <name evidence="3" type="ORF">SAMN05444350_102190</name>
</gene>
<evidence type="ECO:0000259" key="2">
    <source>
        <dbReference type="Pfam" id="PF07883"/>
    </source>
</evidence>
<evidence type="ECO:0000256" key="1">
    <source>
        <dbReference type="SAM" id="SignalP"/>
    </source>
</evidence>
<evidence type="ECO:0000313" key="4">
    <source>
        <dbReference type="Proteomes" id="UP000184192"/>
    </source>
</evidence>
<feature type="domain" description="Cupin type-2" evidence="2">
    <location>
        <begin position="76"/>
        <end position="131"/>
    </location>
</feature>
<sequence length="151" mass="16689">MNYCKLISVACCFCLMTFTGVQAQNKSENNSKCKQNMERTGSEPFVFGKDAPWEDLGGGVKRQILGYDGQLMMVKVAFEKGAVGAPHHHYQSQCTYVAKGKFEFTIDGVTKVVSEGDCLFKTPDKPHGCVCLEAGTLIDTFSPMRPDFLKK</sequence>
<dbReference type="CDD" id="cd02238">
    <property type="entry name" value="cupin_KdgF"/>
    <property type="match status" value="1"/>
</dbReference>
<keyword evidence="4" id="KW-1185">Reference proteome</keyword>
<dbReference type="InterPro" id="IPR011051">
    <property type="entry name" value="RmlC_Cupin_sf"/>
</dbReference>
<dbReference type="EMBL" id="FQZN01000002">
    <property type="protein sequence ID" value="SHI44078.1"/>
    <property type="molecule type" value="Genomic_DNA"/>
</dbReference>
<dbReference type="PANTHER" id="PTHR40112">
    <property type="entry name" value="H2HPP ISOMERASE"/>
    <property type="match status" value="1"/>
</dbReference>
<dbReference type="InterPro" id="IPR052535">
    <property type="entry name" value="Bacilysin_H2HPP_isomerase"/>
</dbReference>
<evidence type="ECO:0000313" key="3">
    <source>
        <dbReference type="EMBL" id="SHI44078.1"/>
    </source>
</evidence>
<dbReference type="PANTHER" id="PTHR40112:SF1">
    <property type="entry name" value="H2HPP ISOMERASE"/>
    <property type="match status" value="1"/>
</dbReference>
<dbReference type="InterPro" id="IPR013096">
    <property type="entry name" value="Cupin_2"/>
</dbReference>
<reference evidence="4" key="1">
    <citation type="submission" date="2016-11" db="EMBL/GenBank/DDBJ databases">
        <authorList>
            <person name="Varghese N."/>
            <person name="Submissions S."/>
        </authorList>
    </citation>
    <scope>NUCLEOTIDE SEQUENCE [LARGE SCALE GENOMIC DNA]</scope>
    <source>
        <strain evidence="4">DSM 26884</strain>
    </source>
</reference>
<dbReference type="SUPFAM" id="SSF51182">
    <property type="entry name" value="RmlC-like cupins"/>
    <property type="match status" value="1"/>
</dbReference>
<dbReference type="Gene3D" id="2.60.120.10">
    <property type="entry name" value="Jelly Rolls"/>
    <property type="match status" value="1"/>
</dbReference>
<dbReference type="eggNOG" id="COG1917">
    <property type="taxonomic scope" value="Bacteria"/>
</dbReference>
<dbReference type="InterPro" id="IPR014710">
    <property type="entry name" value="RmlC-like_jellyroll"/>
</dbReference>
<dbReference type="Proteomes" id="UP000184192">
    <property type="component" value="Unassembled WGS sequence"/>
</dbReference>
<protein>
    <submittedName>
        <fullName evidence="3">Cupin domain-containing protein</fullName>
    </submittedName>
</protein>
<accession>A0A1M6B677</accession>
<proteinExistence type="predicted"/>
<name>A0A1M6B677_9BACE</name>